<evidence type="ECO:0008006" key="5">
    <source>
        <dbReference type="Google" id="ProtNLM"/>
    </source>
</evidence>
<organism evidence="3 4">
    <name type="scientific">Paenirhodobacter populi</name>
    <dbReference type="NCBI Taxonomy" id="2306993"/>
    <lineage>
        <taxon>Bacteria</taxon>
        <taxon>Pseudomonadati</taxon>
        <taxon>Pseudomonadota</taxon>
        <taxon>Alphaproteobacteria</taxon>
        <taxon>Rhodobacterales</taxon>
        <taxon>Rhodobacter group</taxon>
        <taxon>Paenirhodobacter</taxon>
    </lineage>
</organism>
<keyword evidence="2" id="KW-0472">Membrane</keyword>
<dbReference type="InterPro" id="IPR007973">
    <property type="entry name" value="Pilus_assembly_TraE"/>
</dbReference>
<feature type="transmembrane region" description="Helical" evidence="2">
    <location>
        <begin position="20"/>
        <end position="39"/>
    </location>
</feature>
<evidence type="ECO:0000256" key="2">
    <source>
        <dbReference type="SAM" id="Phobius"/>
    </source>
</evidence>
<name>A0A443KCY4_9RHOB</name>
<evidence type="ECO:0000256" key="1">
    <source>
        <dbReference type="SAM" id="MobiDB-lite"/>
    </source>
</evidence>
<dbReference type="RefSeq" id="WP_128232762.1">
    <property type="nucleotide sequence ID" value="NZ_SAUY01000015.1"/>
</dbReference>
<evidence type="ECO:0000313" key="4">
    <source>
        <dbReference type="Proteomes" id="UP000284451"/>
    </source>
</evidence>
<accession>A0A443KCY4</accession>
<keyword evidence="2" id="KW-1133">Transmembrane helix</keyword>
<dbReference type="AlphaFoldDB" id="A0A443KCY4"/>
<keyword evidence="2" id="KW-0812">Transmembrane</keyword>
<reference evidence="3 4" key="1">
    <citation type="submission" date="2019-01" db="EMBL/GenBank/DDBJ databases">
        <title>Sinorhodobacter populi sp. nov. isolated from the symptomatic bark tissue of Populus euramericana canker.</title>
        <authorList>
            <person name="Xu G."/>
        </authorList>
    </citation>
    <scope>NUCLEOTIDE SEQUENCE [LARGE SCALE GENOMIC DNA]</scope>
    <source>
        <strain evidence="3 4">07D10-4-3</strain>
    </source>
</reference>
<dbReference type="Pfam" id="PF05309">
    <property type="entry name" value="TraE"/>
    <property type="match status" value="1"/>
</dbReference>
<protein>
    <recommendedName>
        <fullName evidence="5">Pilus assembly protein</fullName>
    </recommendedName>
</protein>
<reference evidence="3 4" key="2">
    <citation type="submission" date="2019-01" db="EMBL/GenBank/DDBJ databases">
        <authorList>
            <person name="Li Y."/>
        </authorList>
    </citation>
    <scope>NUCLEOTIDE SEQUENCE [LARGE SCALE GENOMIC DNA]</scope>
    <source>
        <strain evidence="3 4">07D10-4-3</strain>
    </source>
</reference>
<dbReference type="EMBL" id="SAUY01000015">
    <property type="protein sequence ID" value="RWR30556.1"/>
    <property type="molecule type" value="Genomic_DNA"/>
</dbReference>
<feature type="region of interest" description="Disordered" evidence="1">
    <location>
        <begin position="189"/>
        <end position="213"/>
    </location>
</feature>
<proteinExistence type="predicted"/>
<sequence length="213" mass="23852">MKKPTAIKTVRQLKVDNTILKIGIGASMIALASITFVVATRDEAVILVPPFQNADIEFVNGRANQEYYSQWAWSVAMLTGNLTPGNAAFVRNQLQSLATPGLYRKMMETVAAELQQVVRDNAVITFSPRDIIFDPELNHFFVTGAQEAGGPGVKNPARKQLTYELGFTTERLRVSLNYYDVYEGKPRTAKVRETEQQNAARKERDAKEREALQ</sequence>
<evidence type="ECO:0000313" key="3">
    <source>
        <dbReference type="EMBL" id="RWR30556.1"/>
    </source>
</evidence>
<dbReference type="Proteomes" id="UP000284451">
    <property type="component" value="Unassembled WGS sequence"/>
</dbReference>
<comment type="caution">
    <text evidence="3">The sequence shown here is derived from an EMBL/GenBank/DDBJ whole genome shotgun (WGS) entry which is preliminary data.</text>
</comment>
<gene>
    <name evidence="3" type="ORF">D2T29_12860</name>
</gene>